<evidence type="ECO:0000259" key="4">
    <source>
        <dbReference type="Pfam" id="PF07486"/>
    </source>
</evidence>
<comment type="caution">
    <text evidence="6">The sequence shown here is derived from an EMBL/GenBank/DDBJ whole genome shotgun (WGS) entry which is preliminary data.</text>
</comment>
<dbReference type="InterPro" id="IPR057309">
    <property type="entry name" value="PcsB_CC"/>
</dbReference>
<keyword evidence="2" id="KW-0175">Coiled coil</keyword>
<evidence type="ECO:0000256" key="2">
    <source>
        <dbReference type="SAM" id="Coils"/>
    </source>
</evidence>
<evidence type="ECO:0000313" key="6">
    <source>
        <dbReference type="EMBL" id="HJC42661.1"/>
    </source>
</evidence>
<dbReference type="EMBL" id="DWWI01000067">
    <property type="protein sequence ID" value="HJC42661.1"/>
    <property type="molecule type" value="Genomic_DNA"/>
</dbReference>
<accession>A0A9D2T249</accession>
<gene>
    <name evidence="6" type="ORF">H9756_03110</name>
</gene>
<dbReference type="InterPro" id="IPR011105">
    <property type="entry name" value="Cell_wall_hydrolase_SleB"/>
</dbReference>
<sequence length="381" mass="41819">MRIYKKRWIQSGIALICSLAIVLSVFPVLADNDEIKNLEDQSSSLESELQGINEDILALSDEISTTEMQVEMLNGEIARTSDELKEAKANEEKQYEDMKARIKYMYEHGNATLLELLFSAEDMSDFLNKADFIENLSEYDRNALNELKDIHQQIEDEQNTLQTQQDSLTELEDQLQTQQTALQAKADATSTNLADVQSRLQKAKEEEAARIAAEAAARKKAEEEAAKEAAASANKNTSGSGSSHSGSSGGGYDNSVVTGGEINASTDEVTLLAAIIQCEAYQNYDALLAVATVIMNRVESSRFPNSISGVVYASGQFEPVWTGRLDSVLDRGPTSLSLRVAKDAINGARLAAVADCYYFLYAPYANRDGIVIGDNVFFQSW</sequence>
<dbReference type="Proteomes" id="UP000823895">
    <property type="component" value="Unassembled WGS sequence"/>
</dbReference>
<reference evidence="6" key="1">
    <citation type="journal article" date="2021" name="PeerJ">
        <title>Extensive microbial diversity within the chicken gut microbiome revealed by metagenomics and culture.</title>
        <authorList>
            <person name="Gilroy R."/>
            <person name="Ravi A."/>
            <person name="Getino M."/>
            <person name="Pursley I."/>
            <person name="Horton D.L."/>
            <person name="Alikhan N.F."/>
            <person name="Baker D."/>
            <person name="Gharbi K."/>
            <person name="Hall N."/>
            <person name="Watson M."/>
            <person name="Adriaenssens E.M."/>
            <person name="Foster-Nyarko E."/>
            <person name="Jarju S."/>
            <person name="Secka A."/>
            <person name="Antonio M."/>
            <person name="Oren A."/>
            <person name="Chaudhuri R.R."/>
            <person name="La Ragione R."/>
            <person name="Hildebrand F."/>
            <person name="Pallen M.J."/>
        </authorList>
    </citation>
    <scope>NUCLEOTIDE SEQUENCE</scope>
    <source>
        <strain evidence="6">CHK165-2605</strain>
    </source>
</reference>
<dbReference type="GO" id="GO:0016787">
    <property type="term" value="F:hydrolase activity"/>
    <property type="evidence" value="ECO:0007669"/>
    <property type="project" value="UniProtKB-KW"/>
</dbReference>
<feature type="coiled-coil region" evidence="2">
    <location>
        <begin position="28"/>
        <end position="101"/>
    </location>
</feature>
<keyword evidence="6" id="KW-0378">Hydrolase</keyword>
<dbReference type="Gene3D" id="1.10.10.2520">
    <property type="entry name" value="Cell wall hydrolase SleB, domain 1"/>
    <property type="match status" value="1"/>
</dbReference>
<dbReference type="AlphaFoldDB" id="A0A9D2T249"/>
<evidence type="ECO:0000313" key="7">
    <source>
        <dbReference type="Proteomes" id="UP000823895"/>
    </source>
</evidence>
<reference evidence="6" key="2">
    <citation type="submission" date="2021-04" db="EMBL/GenBank/DDBJ databases">
        <authorList>
            <person name="Gilroy R."/>
        </authorList>
    </citation>
    <scope>NUCLEOTIDE SEQUENCE</scope>
    <source>
        <strain evidence="6">CHK165-2605</strain>
    </source>
</reference>
<dbReference type="InterPro" id="IPR042047">
    <property type="entry name" value="SleB_dom1"/>
</dbReference>
<evidence type="ECO:0000259" key="5">
    <source>
        <dbReference type="Pfam" id="PF24568"/>
    </source>
</evidence>
<proteinExistence type="predicted"/>
<feature type="region of interest" description="Disordered" evidence="3">
    <location>
        <begin position="222"/>
        <end position="252"/>
    </location>
</feature>
<keyword evidence="1" id="KW-0732">Signal</keyword>
<organism evidence="6 7">
    <name type="scientific">Candidatus Mediterraneibacter gallistercoris</name>
    <dbReference type="NCBI Taxonomy" id="2838671"/>
    <lineage>
        <taxon>Bacteria</taxon>
        <taxon>Bacillati</taxon>
        <taxon>Bacillota</taxon>
        <taxon>Clostridia</taxon>
        <taxon>Lachnospirales</taxon>
        <taxon>Lachnospiraceae</taxon>
        <taxon>Mediterraneibacter</taxon>
    </lineage>
</organism>
<protein>
    <submittedName>
        <fullName evidence="6">Cell wall hydrolase</fullName>
    </submittedName>
</protein>
<feature type="domain" description="Cell wall hydrolase SleB" evidence="4">
    <location>
        <begin position="283"/>
        <end position="361"/>
    </location>
</feature>
<dbReference type="Pfam" id="PF24568">
    <property type="entry name" value="CC_PcsB"/>
    <property type="match status" value="1"/>
</dbReference>
<dbReference type="Gene3D" id="6.10.250.3150">
    <property type="match status" value="1"/>
</dbReference>
<evidence type="ECO:0000256" key="1">
    <source>
        <dbReference type="ARBA" id="ARBA00022729"/>
    </source>
</evidence>
<feature type="domain" description="Peptidoglycan hydrolase PcsB coiled-coil" evidence="5">
    <location>
        <begin position="85"/>
        <end position="156"/>
    </location>
</feature>
<name>A0A9D2T249_9FIRM</name>
<evidence type="ECO:0000256" key="3">
    <source>
        <dbReference type="SAM" id="MobiDB-lite"/>
    </source>
</evidence>
<dbReference type="Pfam" id="PF07486">
    <property type="entry name" value="Hydrolase_2"/>
    <property type="match status" value="1"/>
</dbReference>